<gene>
    <name evidence="2" type="ORF">DNH61_21350</name>
</gene>
<feature type="transmembrane region" description="Helical" evidence="1">
    <location>
        <begin position="85"/>
        <end position="103"/>
    </location>
</feature>
<keyword evidence="1" id="KW-1133">Transmembrane helix</keyword>
<name>A0A2W1LFD9_9BACL</name>
<evidence type="ECO:0000313" key="2">
    <source>
        <dbReference type="EMBL" id="PZD93752.1"/>
    </source>
</evidence>
<sequence length="104" mass="11227">MTVMLILLMGLITFIIRFTPLLTIKQNDNAAERGDNRFLEHLPLAVLCSLTVPGVFLVDQETPWVGIAAGITAVLLVLTRKVPLFGVIIGSVLAAVVVKVLYIG</sequence>
<evidence type="ECO:0000256" key="1">
    <source>
        <dbReference type="SAM" id="Phobius"/>
    </source>
</evidence>
<evidence type="ECO:0008006" key="4">
    <source>
        <dbReference type="Google" id="ProtNLM"/>
    </source>
</evidence>
<keyword evidence="1" id="KW-0472">Membrane</keyword>
<dbReference type="RefSeq" id="WP_111148868.1">
    <property type="nucleotide sequence ID" value="NZ_QKRB01000056.1"/>
</dbReference>
<dbReference type="OrthoDB" id="2629251at2"/>
<dbReference type="Proteomes" id="UP000249522">
    <property type="component" value="Unassembled WGS sequence"/>
</dbReference>
<proteinExistence type="predicted"/>
<keyword evidence="3" id="KW-1185">Reference proteome</keyword>
<feature type="transmembrane region" description="Helical" evidence="1">
    <location>
        <begin position="6"/>
        <end position="24"/>
    </location>
</feature>
<dbReference type="AlphaFoldDB" id="A0A2W1LFD9"/>
<evidence type="ECO:0000313" key="3">
    <source>
        <dbReference type="Proteomes" id="UP000249522"/>
    </source>
</evidence>
<keyword evidence="1" id="KW-0812">Transmembrane</keyword>
<reference evidence="2 3" key="1">
    <citation type="submission" date="2018-06" db="EMBL/GenBank/DDBJ databases">
        <title>Paenibacillus imtechensis sp. nov.</title>
        <authorList>
            <person name="Pinnaka A.K."/>
            <person name="Singh H."/>
            <person name="Kaur M."/>
        </authorList>
    </citation>
    <scope>NUCLEOTIDE SEQUENCE [LARGE SCALE GENOMIC DNA]</scope>
    <source>
        <strain evidence="2 3">SMB1</strain>
    </source>
</reference>
<comment type="caution">
    <text evidence="2">The sequence shown here is derived from an EMBL/GenBank/DDBJ whole genome shotgun (WGS) entry which is preliminary data.</text>
</comment>
<organism evidence="2 3">
    <name type="scientific">Paenibacillus sambharensis</name>
    <dbReference type="NCBI Taxonomy" id="1803190"/>
    <lineage>
        <taxon>Bacteria</taxon>
        <taxon>Bacillati</taxon>
        <taxon>Bacillota</taxon>
        <taxon>Bacilli</taxon>
        <taxon>Bacillales</taxon>
        <taxon>Paenibacillaceae</taxon>
        <taxon>Paenibacillus</taxon>
    </lineage>
</organism>
<dbReference type="InterPro" id="IPR008407">
    <property type="entry name" value="Brnchd-chn_aa_trnsp_AzlD"/>
</dbReference>
<protein>
    <recommendedName>
        <fullName evidence="4">AzlD domain-containing protein</fullName>
    </recommendedName>
</protein>
<feature type="transmembrane region" description="Helical" evidence="1">
    <location>
        <begin position="62"/>
        <end position="78"/>
    </location>
</feature>
<dbReference type="Pfam" id="PF05437">
    <property type="entry name" value="AzlD"/>
    <property type="match status" value="1"/>
</dbReference>
<accession>A0A2W1LFD9</accession>
<dbReference type="EMBL" id="QKRB01000056">
    <property type="protein sequence ID" value="PZD93752.1"/>
    <property type="molecule type" value="Genomic_DNA"/>
</dbReference>